<proteinExistence type="predicted"/>
<evidence type="ECO:0000313" key="2">
    <source>
        <dbReference type="EMBL" id="KAG8195305.1"/>
    </source>
</evidence>
<dbReference type="AlphaFoldDB" id="A0AAV6VH61"/>
<protein>
    <submittedName>
        <fullName evidence="2">Uncharacterized protein</fullName>
    </submittedName>
</protein>
<comment type="caution">
    <text evidence="2">The sequence shown here is derived from an EMBL/GenBank/DDBJ whole genome shotgun (WGS) entry which is preliminary data.</text>
</comment>
<evidence type="ECO:0000313" key="3">
    <source>
        <dbReference type="Proteomes" id="UP000827092"/>
    </source>
</evidence>
<dbReference type="Proteomes" id="UP000827092">
    <property type="component" value="Unassembled WGS sequence"/>
</dbReference>
<name>A0AAV6VH61_9ARAC</name>
<keyword evidence="3" id="KW-1185">Reference proteome</keyword>
<sequence length="73" mass="7999">MVHKLQNLLPKPPKRSGRSAGPCLEAIDQKPYPTTTTTAVYFSAKAENNKFLLTPVNNYSNVETGSLDCSGRM</sequence>
<accession>A0AAV6VH61</accession>
<feature type="region of interest" description="Disordered" evidence="1">
    <location>
        <begin position="1"/>
        <end position="28"/>
    </location>
</feature>
<dbReference type="EMBL" id="JAFNEN010000090">
    <property type="protein sequence ID" value="KAG8195305.1"/>
    <property type="molecule type" value="Genomic_DNA"/>
</dbReference>
<evidence type="ECO:0000256" key="1">
    <source>
        <dbReference type="SAM" id="MobiDB-lite"/>
    </source>
</evidence>
<organism evidence="2 3">
    <name type="scientific">Oedothorax gibbosus</name>
    <dbReference type="NCBI Taxonomy" id="931172"/>
    <lineage>
        <taxon>Eukaryota</taxon>
        <taxon>Metazoa</taxon>
        <taxon>Ecdysozoa</taxon>
        <taxon>Arthropoda</taxon>
        <taxon>Chelicerata</taxon>
        <taxon>Arachnida</taxon>
        <taxon>Araneae</taxon>
        <taxon>Araneomorphae</taxon>
        <taxon>Entelegynae</taxon>
        <taxon>Araneoidea</taxon>
        <taxon>Linyphiidae</taxon>
        <taxon>Erigoninae</taxon>
        <taxon>Oedothorax</taxon>
    </lineage>
</organism>
<reference evidence="2 3" key="1">
    <citation type="journal article" date="2022" name="Nat. Ecol. Evol.">
        <title>A masculinizing supergene underlies an exaggerated male reproductive morph in a spider.</title>
        <authorList>
            <person name="Hendrickx F."/>
            <person name="De Corte Z."/>
            <person name="Sonet G."/>
            <person name="Van Belleghem S.M."/>
            <person name="Kostlbacher S."/>
            <person name="Vangestel C."/>
        </authorList>
    </citation>
    <scope>NUCLEOTIDE SEQUENCE [LARGE SCALE GENOMIC DNA]</scope>
    <source>
        <strain evidence="2">W744_W776</strain>
    </source>
</reference>
<gene>
    <name evidence="2" type="ORF">JTE90_028452</name>
</gene>